<dbReference type="GO" id="GO:0035861">
    <property type="term" value="C:site of double-strand break"/>
    <property type="evidence" value="ECO:0000318"/>
    <property type="project" value="GO_Central"/>
</dbReference>
<dbReference type="PROSITE" id="PS50297">
    <property type="entry name" value="ANK_REP_REGION"/>
    <property type="match status" value="2"/>
</dbReference>
<dbReference type="InterPro" id="IPR036420">
    <property type="entry name" value="BRCT_dom_sf"/>
</dbReference>
<dbReference type="InterPro" id="IPR001357">
    <property type="entry name" value="BRCT_dom"/>
</dbReference>
<dbReference type="GO" id="GO:0031334">
    <property type="term" value="P:positive regulation of protein-containing complex assembly"/>
    <property type="evidence" value="ECO:0007669"/>
    <property type="project" value="Ensembl"/>
</dbReference>
<dbReference type="GO" id="GO:0005634">
    <property type="term" value="C:nucleus"/>
    <property type="evidence" value="ECO:0000318"/>
    <property type="project" value="GO_Central"/>
</dbReference>
<evidence type="ECO:0000313" key="14">
    <source>
        <dbReference type="Proteomes" id="UP000001646"/>
    </source>
</evidence>
<dbReference type="PROSITE" id="PS50088">
    <property type="entry name" value="ANK_REPEAT"/>
    <property type="match status" value="2"/>
</dbReference>
<sequence length="938" mass="107588">MFCVTIIVHLLSKQMENGMLQPRIIQLTGFKNQEKKILVELLLKLESIFYDTKQYRNCTHLIAKQPCKSEKFLAACAAGKWILTKDYIINSAESGRWLDETTYEWGYKIEKGSHYSPQMQSAPKRWREELTCSGAAGAFHRWKVLLVIKGDKRKDSLIRVLDAGKATIHAALSSPKNITHVLTNYATLDQEREKVFGTRSYPVRYLETYLFKNEIKHDLEKYQENSLQKEQEFKEIMTDIHCGKMRSELIKHIYFQQAMLSKYTQIDQMNGCRKEVKNIRYSRGENSILEELVDDQLFPTAVREFFSGRALVPPAKFLQSLLGHLLQGNSDPALSAQFFHILYTLLQHAPPWKSPSMLRYYLEVLQCPVSMKGAWPLMETLVRSCLYCKSICHSVPVSETMNEEKTFHKSLLRFILNLFQAEVLTLTRSLYEGVGSQRLQTMPETVLQKTFWLESESMLLTKRINILVDWVTNSYKEKYKTNDIFKHEVVELLNGILSTVVEYWILSGFMMDKNMLHLVADELASYIAISCDDFSAEELKAFVSSIPSLWLEMFVAEAVFKKLYFETSTVISDEPLSLQKIVCSYLPALQIWMRETGKMQKGKREKIGQWPCPESQRALLMLNGDKQNQAEVLPDVPAQTRTSSPPPKKFKTKTEIQSSHGKKIYQSSPKQMNIYKVNVKGETALHITCKSNNVKKLIHLLSLPGIDINVKDYAGWTPLHEACNHGSTVCVHEILQHCPEVNLFSQVDGVTPLHDALTNGHIEIAELLLQHGGLALLEQKDSEGNLPLDHIKCVRTKQHLLNVAKSEETIEEFHARVESSWNSQQTEFWTALFCKMLLNFCSVYNLFRPLSVSFKKSACSKPFLVTAGCCKFNSNHWLIDLYLSELHTYQNLPNYLQETIEKLKHGPGEQTKAFVVALQQISWTVQMSSLNLTNSVPK</sequence>
<dbReference type="Pfam" id="PF16770">
    <property type="entry name" value="RTT107_BRCT_5"/>
    <property type="match status" value="1"/>
</dbReference>
<evidence type="ECO:0000256" key="4">
    <source>
        <dbReference type="ARBA" id="ARBA00022737"/>
    </source>
</evidence>
<dbReference type="InterPro" id="IPR036770">
    <property type="entry name" value="Ankyrin_rpt-contain_sf"/>
</dbReference>
<dbReference type="GO" id="GO:0005737">
    <property type="term" value="C:cytoplasm"/>
    <property type="evidence" value="ECO:0007669"/>
    <property type="project" value="Ensembl"/>
</dbReference>
<dbReference type="PANTHER" id="PTHR46677:SF1">
    <property type="entry name" value="SMC5-SMC6 COMPLEX LOCALIZATION FACTOR PROTEIN 1"/>
    <property type="match status" value="1"/>
</dbReference>
<dbReference type="GO" id="GO:0000786">
    <property type="term" value="C:nucleosome"/>
    <property type="evidence" value="ECO:0007669"/>
    <property type="project" value="Ensembl"/>
</dbReference>
<dbReference type="GO" id="GO:0005813">
    <property type="term" value="C:centrosome"/>
    <property type="evidence" value="ECO:0007669"/>
    <property type="project" value="UniProtKB-SubCell"/>
</dbReference>
<evidence type="ECO:0000256" key="3">
    <source>
        <dbReference type="ARBA" id="ARBA00022490"/>
    </source>
</evidence>
<keyword evidence="8" id="KW-0539">Nucleus</keyword>
<dbReference type="InterPro" id="IPR042479">
    <property type="entry name" value="Slf1"/>
</dbReference>
<dbReference type="Proteomes" id="UP000001646">
    <property type="component" value="Chromosome 2"/>
</dbReference>
<dbReference type="GO" id="GO:2000781">
    <property type="term" value="P:positive regulation of double-strand break repair"/>
    <property type="evidence" value="ECO:0007669"/>
    <property type="project" value="Ensembl"/>
</dbReference>
<keyword evidence="7" id="KW-0206">Cytoskeleton</keyword>
<dbReference type="SMART" id="SM00292">
    <property type="entry name" value="BRCT"/>
    <property type="match status" value="1"/>
</dbReference>
<keyword evidence="6" id="KW-0234">DNA repair</keyword>
<dbReference type="InterPro" id="IPR002110">
    <property type="entry name" value="Ankyrin_rpt"/>
</dbReference>
<evidence type="ECO:0000256" key="11">
    <source>
        <dbReference type="SAM" id="MobiDB-lite"/>
    </source>
</evidence>
<gene>
    <name evidence="13" type="primary">SLF1</name>
</gene>
<keyword evidence="10" id="KW-0175">Coiled coil</keyword>
<reference evidence="13 14" key="1">
    <citation type="submission" date="2009-12" db="EMBL/GenBank/DDBJ databases">
        <title>The Genome Sequence of Anolis carolinensis (Green Anole Lizard).</title>
        <authorList>
            <consortium name="The Genome Sequencing Platform"/>
            <person name="Di Palma F."/>
            <person name="Alfoldi J."/>
            <person name="Heiman D."/>
            <person name="Young S."/>
            <person name="Grabherr M."/>
            <person name="Johnson J."/>
            <person name="Lander E.S."/>
            <person name="Lindblad-Toh K."/>
        </authorList>
    </citation>
    <scope>NUCLEOTIDE SEQUENCE [LARGE SCALE GENOMIC DNA]</scope>
    <source>
        <strain evidence="13 14">JBL SC #1</strain>
    </source>
</reference>
<accession>A0A803TCW6</accession>
<dbReference type="Pfam" id="PF23294">
    <property type="entry name" value="BRCT_TopB1_SLF1"/>
    <property type="match status" value="1"/>
</dbReference>
<evidence type="ECO:0000256" key="2">
    <source>
        <dbReference type="ARBA" id="ARBA00004300"/>
    </source>
</evidence>
<dbReference type="GeneTree" id="ENSGT00940000158953"/>
<keyword evidence="14" id="KW-1185">Reference proteome</keyword>
<evidence type="ECO:0000256" key="8">
    <source>
        <dbReference type="ARBA" id="ARBA00023242"/>
    </source>
</evidence>
<keyword evidence="9" id="KW-0040">ANK repeat</keyword>
<feature type="region of interest" description="Disordered" evidence="11">
    <location>
        <begin position="637"/>
        <end position="663"/>
    </location>
</feature>
<dbReference type="GO" id="GO:0034184">
    <property type="term" value="P:positive regulation of maintenance of mitotic sister chromatid cohesion"/>
    <property type="evidence" value="ECO:0007669"/>
    <property type="project" value="Ensembl"/>
</dbReference>
<name>A0A803TCW6_ANOCA</name>
<reference evidence="13" key="2">
    <citation type="submission" date="2025-08" db="UniProtKB">
        <authorList>
            <consortium name="Ensembl"/>
        </authorList>
    </citation>
    <scope>IDENTIFICATION</scope>
</reference>
<dbReference type="GO" id="GO:0031625">
    <property type="term" value="F:ubiquitin protein ligase binding"/>
    <property type="evidence" value="ECO:0007669"/>
    <property type="project" value="Ensembl"/>
</dbReference>
<dbReference type="Gene3D" id="3.40.50.10190">
    <property type="entry name" value="BRCT domain"/>
    <property type="match status" value="2"/>
</dbReference>
<dbReference type="AlphaFoldDB" id="A0A803TCW6"/>
<dbReference type="GO" id="GO:0042405">
    <property type="term" value="C:nuclear inclusion body"/>
    <property type="evidence" value="ECO:0007669"/>
    <property type="project" value="Ensembl"/>
</dbReference>
<evidence type="ECO:0000256" key="6">
    <source>
        <dbReference type="ARBA" id="ARBA00023204"/>
    </source>
</evidence>
<dbReference type="GO" id="GO:0006281">
    <property type="term" value="P:DNA repair"/>
    <property type="evidence" value="ECO:0007669"/>
    <property type="project" value="UniProtKB-KW"/>
</dbReference>
<dbReference type="PANTHER" id="PTHR46677">
    <property type="entry name" value="SMC5-SMC6 COMPLEX LOCALIZATION FACTOR PROTEIN 1"/>
    <property type="match status" value="1"/>
</dbReference>
<feature type="coiled-coil region" evidence="10">
    <location>
        <begin position="212"/>
        <end position="239"/>
    </location>
</feature>
<dbReference type="Gene3D" id="1.25.40.20">
    <property type="entry name" value="Ankyrin repeat-containing domain"/>
    <property type="match status" value="1"/>
</dbReference>
<keyword evidence="4" id="KW-0677">Repeat</keyword>
<evidence type="ECO:0000256" key="9">
    <source>
        <dbReference type="PROSITE-ProRule" id="PRU00023"/>
    </source>
</evidence>
<dbReference type="SUPFAM" id="SSF48403">
    <property type="entry name" value="Ankyrin repeat"/>
    <property type="match status" value="1"/>
</dbReference>
<dbReference type="SMART" id="SM00248">
    <property type="entry name" value="ANK"/>
    <property type="match status" value="3"/>
</dbReference>
<dbReference type="GO" id="GO:0044877">
    <property type="term" value="F:protein-containing complex binding"/>
    <property type="evidence" value="ECO:0007669"/>
    <property type="project" value="Ensembl"/>
</dbReference>
<keyword evidence="5" id="KW-0227">DNA damage</keyword>
<feature type="repeat" description="ANK" evidence="9">
    <location>
        <begin position="748"/>
        <end position="772"/>
    </location>
</feature>
<dbReference type="InParanoid" id="A0A803TCW6"/>
<evidence type="ECO:0000256" key="7">
    <source>
        <dbReference type="ARBA" id="ARBA00023212"/>
    </source>
</evidence>
<dbReference type="Pfam" id="PF12796">
    <property type="entry name" value="Ank_2"/>
    <property type="match status" value="1"/>
</dbReference>
<feature type="domain" description="BRCT" evidence="12">
    <location>
        <begin position="17"/>
        <end position="95"/>
    </location>
</feature>
<dbReference type="GO" id="GO:0006974">
    <property type="term" value="P:DNA damage response"/>
    <property type="evidence" value="ECO:0000318"/>
    <property type="project" value="GO_Central"/>
</dbReference>
<dbReference type="InterPro" id="IPR057595">
    <property type="entry name" value="TopB1_SLF1_BRCT"/>
</dbReference>
<dbReference type="GO" id="GO:0005654">
    <property type="term" value="C:nucleoplasm"/>
    <property type="evidence" value="ECO:0007669"/>
    <property type="project" value="Ensembl"/>
</dbReference>
<evidence type="ECO:0000256" key="10">
    <source>
        <dbReference type="SAM" id="Coils"/>
    </source>
</evidence>
<proteinExistence type="predicted"/>
<evidence type="ECO:0000256" key="1">
    <source>
        <dbReference type="ARBA" id="ARBA00004123"/>
    </source>
</evidence>
<evidence type="ECO:0000259" key="12">
    <source>
        <dbReference type="SMART" id="SM00292"/>
    </source>
</evidence>
<dbReference type="Bgee" id="ENSACAG00000013255">
    <property type="expression patterns" value="Expressed in forelimb bud and 13 other cell types or tissues"/>
</dbReference>
<evidence type="ECO:0000313" key="13">
    <source>
        <dbReference type="Ensembl" id="ENSACAP00000033056.1"/>
    </source>
</evidence>
<feature type="repeat" description="ANK" evidence="9">
    <location>
        <begin position="680"/>
        <end position="713"/>
    </location>
</feature>
<keyword evidence="3" id="KW-0963">Cytoplasm</keyword>
<comment type="subcellular location">
    <subcellularLocation>
        <location evidence="2">Cytoplasm</location>
        <location evidence="2">Cytoskeleton</location>
        <location evidence="2">Microtubule organizing center</location>
        <location evidence="2">Centrosome</location>
    </subcellularLocation>
    <subcellularLocation>
        <location evidence="1">Nucleus</location>
    </subcellularLocation>
</comment>
<reference evidence="13" key="3">
    <citation type="submission" date="2025-09" db="UniProtKB">
        <authorList>
            <consortium name="Ensembl"/>
        </authorList>
    </citation>
    <scope>IDENTIFICATION</scope>
</reference>
<dbReference type="GO" id="GO:1990166">
    <property type="term" value="P:protein localization to site of double-strand break"/>
    <property type="evidence" value="ECO:0000318"/>
    <property type="project" value="GO_Central"/>
</dbReference>
<dbReference type="SUPFAM" id="SSF52113">
    <property type="entry name" value="BRCT domain"/>
    <property type="match status" value="1"/>
</dbReference>
<organism evidence="13 14">
    <name type="scientific">Anolis carolinensis</name>
    <name type="common">Green anole</name>
    <name type="synonym">American chameleon</name>
    <dbReference type="NCBI Taxonomy" id="28377"/>
    <lineage>
        <taxon>Eukaryota</taxon>
        <taxon>Metazoa</taxon>
        <taxon>Chordata</taxon>
        <taxon>Craniata</taxon>
        <taxon>Vertebrata</taxon>
        <taxon>Euteleostomi</taxon>
        <taxon>Lepidosauria</taxon>
        <taxon>Squamata</taxon>
        <taxon>Bifurcata</taxon>
        <taxon>Unidentata</taxon>
        <taxon>Episquamata</taxon>
        <taxon>Toxicofera</taxon>
        <taxon>Iguania</taxon>
        <taxon>Dactyloidae</taxon>
        <taxon>Anolis</taxon>
    </lineage>
</organism>
<evidence type="ECO:0000256" key="5">
    <source>
        <dbReference type="ARBA" id="ARBA00022763"/>
    </source>
</evidence>
<protein>
    <submittedName>
        <fullName evidence="13">SMC5-SMC6 complex localization factor 1</fullName>
    </submittedName>
</protein>
<dbReference type="Ensembl" id="ENSACAT00000040813.1">
    <property type="protein sequence ID" value="ENSACAP00000033056.1"/>
    <property type="gene ID" value="ENSACAG00000013255.4"/>
</dbReference>
<dbReference type="FunFam" id="3.40.50.10190:FF:000018">
    <property type="entry name" value="DNA topoisomerase 2-binding protein 1"/>
    <property type="match status" value="1"/>
</dbReference>